<feature type="compositionally biased region" description="Low complexity" evidence="1">
    <location>
        <begin position="139"/>
        <end position="149"/>
    </location>
</feature>
<protein>
    <submittedName>
        <fullName evidence="4">DUF148 domain-containing protein</fullName>
    </submittedName>
</protein>
<feature type="region of interest" description="Disordered" evidence="1">
    <location>
        <begin position="138"/>
        <end position="176"/>
    </location>
</feature>
<proteinExistence type="predicted"/>
<keyword evidence="2" id="KW-0732">Signal</keyword>
<dbReference type="AlphaFoldDB" id="A0A1I7XVL3"/>
<reference evidence="4" key="1">
    <citation type="submission" date="2016-11" db="UniProtKB">
        <authorList>
            <consortium name="WormBaseParasite"/>
        </authorList>
    </citation>
    <scope>IDENTIFICATION</scope>
</reference>
<evidence type="ECO:0000313" key="4">
    <source>
        <dbReference type="WBParaSite" id="L893_g10048.t1"/>
    </source>
</evidence>
<keyword evidence="3" id="KW-1185">Reference proteome</keyword>
<organism evidence="3 4">
    <name type="scientific">Steinernema glaseri</name>
    <dbReference type="NCBI Taxonomy" id="37863"/>
    <lineage>
        <taxon>Eukaryota</taxon>
        <taxon>Metazoa</taxon>
        <taxon>Ecdysozoa</taxon>
        <taxon>Nematoda</taxon>
        <taxon>Chromadorea</taxon>
        <taxon>Rhabditida</taxon>
        <taxon>Tylenchina</taxon>
        <taxon>Panagrolaimomorpha</taxon>
        <taxon>Strongyloidoidea</taxon>
        <taxon>Steinernematidae</taxon>
        <taxon>Steinernema</taxon>
    </lineage>
</organism>
<evidence type="ECO:0000256" key="2">
    <source>
        <dbReference type="SAM" id="SignalP"/>
    </source>
</evidence>
<evidence type="ECO:0000313" key="3">
    <source>
        <dbReference type="Proteomes" id="UP000095287"/>
    </source>
</evidence>
<feature type="chain" id="PRO_5009311431" evidence="2">
    <location>
        <begin position="17"/>
        <end position="244"/>
    </location>
</feature>
<evidence type="ECO:0000256" key="1">
    <source>
        <dbReference type="SAM" id="MobiDB-lite"/>
    </source>
</evidence>
<feature type="signal peptide" evidence="2">
    <location>
        <begin position="1"/>
        <end position="16"/>
    </location>
</feature>
<accession>A0A1I7XVL3</accession>
<name>A0A1I7XVL3_9BILA</name>
<sequence length="244" mass="26958">MKLLVSCALLATAIHAFPLGAPVENYPGALYARPPSPYYAPSYGYGPAPYAPMEYYGAYGYPMYFDGRGFKSGGFWGGLVDKLKNVGHKFHEKISGGFWGGLVDKLKNVGHKFHDKIVKFTNWSKNKADKFFGKTGASEQPAVAQPVEQPAEEPEEQPAEEPAEEQSFKSGHYEPLGEDYNPDDYPLFGSELASPYDYQRGFKSGDGGAFARLGNKMEGYLRKGVDNMANRAENFLNVVFPPRP</sequence>
<dbReference type="Proteomes" id="UP000095287">
    <property type="component" value="Unplaced"/>
</dbReference>
<feature type="compositionally biased region" description="Acidic residues" evidence="1">
    <location>
        <begin position="150"/>
        <end position="164"/>
    </location>
</feature>
<dbReference type="WBParaSite" id="L893_g10048.t1">
    <property type="protein sequence ID" value="L893_g10048.t1"/>
    <property type="gene ID" value="L893_g10048"/>
</dbReference>